<proteinExistence type="predicted"/>
<accession>A0ACC0ML54</accession>
<comment type="caution">
    <text evidence="1">The sequence shown here is derived from an EMBL/GenBank/DDBJ whole genome shotgun (WGS) entry which is preliminary data.</text>
</comment>
<organism evidence="1 2">
    <name type="scientific">Rhododendron molle</name>
    <name type="common">Chinese azalea</name>
    <name type="synonym">Azalea mollis</name>
    <dbReference type="NCBI Taxonomy" id="49168"/>
    <lineage>
        <taxon>Eukaryota</taxon>
        <taxon>Viridiplantae</taxon>
        <taxon>Streptophyta</taxon>
        <taxon>Embryophyta</taxon>
        <taxon>Tracheophyta</taxon>
        <taxon>Spermatophyta</taxon>
        <taxon>Magnoliopsida</taxon>
        <taxon>eudicotyledons</taxon>
        <taxon>Gunneridae</taxon>
        <taxon>Pentapetalae</taxon>
        <taxon>asterids</taxon>
        <taxon>Ericales</taxon>
        <taxon>Ericaceae</taxon>
        <taxon>Ericoideae</taxon>
        <taxon>Rhodoreae</taxon>
        <taxon>Rhododendron</taxon>
    </lineage>
</organism>
<dbReference type="Proteomes" id="UP001062846">
    <property type="component" value="Chromosome 8"/>
</dbReference>
<gene>
    <name evidence="1" type="ORF">RHMOL_Rhmol08G0084100</name>
</gene>
<keyword evidence="2" id="KW-1185">Reference proteome</keyword>
<protein>
    <submittedName>
        <fullName evidence="1">Uncharacterized protein</fullName>
    </submittedName>
</protein>
<evidence type="ECO:0000313" key="1">
    <source>
        <dbReference type="EMBL" id="KAI8541717.1"/>
    </source>
</evidence>
<name>A0ACC0ML54_RHOML</name>
<evidence type="ECO:0000313" key="2">
    <source>
        <dbReference type="Proteomes" id="UP001062846"/>
    </source>
</evidence>
<sequence>MEKLAVTERPKPNVPFYRLSTPTDCISKKKPQTDFPPVTNSVSVPQFSLPGDTGLAFLSDSPMDPRAKNAAGSSTPTKNPQANRSKTTEISRVCENSNPNLASPGLKPSKSPAVKSATKTQKSPSRNLAKPRERRFVVAKRSSKREETDSAVVTSQKCLDAAYESLRASQEDFFKNRDNIDRVEEEEGGKKNPLVETLEVEGFAFNRLNGSNPDGIKRSVENSSSQVKERGGKVMNLVKAFERLLTTPSSPKELDQENEEKAEDDEKEMESKAPEMQISSASSCPSPFFFTSQSLGLDSGMDNSHGSLTTSTRTSGGGRRSRRTSCESSGTFCGSHRKRRQLKATSQKPFELLTEQRGRNKEEEFSKKVQQMMIEEEKQRIPIAQGLPWTTDEPQYLIKPPVKESTMPVDLMLHSDLRAMERTEFDQQVAGKMSIIEHYKMERERQQKLAEEEEIRRLRKELVPRAQPMPYFDRPFVPRRSVKHPTLPREPKFHLPEQKKIKCVISC</sequence>
<dbReference type="EMBL" id="CM046395">
    <property type="protein sequence ID" value="KAI8541717.1"/>
    <property type="molecule type" value="Genomic_DNA"/>
</dbReference>
<reference evidence="1" key="1">
    <citation type="submission" date="2022-02" db="EMBL/GenBank/DDBJ databases">
        <title>Plant Genome Project.</title>
        <authorList>
            <person name="Zhang R.-G."/>
        </authorList>
    </citation>
    <scope>NUCLEOTIDE SEQUENCE</scope>
    <source>
        <strain evidence="1">AT1</strain>
    </source>
</reference>